<comment type="caution">
    <text evidence="1">The sequence shown here is derived from an EMBL/GenBank/DDBJ whole genome shotgun (WGS) entry which is preliminary data.</text>
</comment>
<gene>
    <name evidence="1" type="ORF">KPL71_021232</name>
</gene>
<name>A0ACB8JDQ8_CITSI</name>
<sequence length="563" mass="64756">MALFPLTRILRKTTNHSQLVLSLLLQFSTQSYSLSTPKLFSFTSAFHQTFSKQSRLSHFTSHFSALRSFPTRIVTDPFAFSPPSTHARDPREQILLDSIKRVAHFDSETQAMASLDEAGVEADVNLVYSVIWALREEWRLAFLAFKLGERQGSLDEKVSELMVWVLGNCNKFNIGWCLIRDMYKSSFSTRRAMLVMIDRYAAANDPCEAIRTFSIMEKFRITPDEEAFLFLLNALCQHGNVEEAEEFMLVNKKVFPLAANSFNIILNGWCNIFVDVFESKRVWREMSNYCITPNATSYAHMISCFSKVGNLFDSLRLYDEMKKRGWVPDLEVYNSLIFVLTHENCFKEAFKMLDKMKATGLQPDSATYNSMILPLCNEGKLEDARNVLATMIGENLSLSTGTYHAFLKCAGFEETLEILDRMRIAGLGPSKDTFLLILHKFFRLEQPENALRVWVEMKKYEIDADSTHYTVLVEGLASCGLLIKAREFYVEMRSNGHLDDPKLKKLVKEPVQGNKHERQQQVSKVKRNKPVGLWKGSAMEHKKIRKQSRKRKNEESDSKFCQN</sequence>
<reference evidence="2" key="1">
    <citation type="journal article" date="2023" name="Hortic. Res.">
        <title>A chromosome-level phased genome enabling allele-level studies in sweet orange: a case study on citrus Huanglongbing tolerance.</title>
        <authorList>
            <person name="Wu B."/>
            <person name="Yu Q."/>
            <person name="Deng Z."/>
            <person name="Duan Y."/>
            <person name="Luo F."/>
            <person name="Gmitter F. Jr."/>
        </authorList>
    </citation>
    <scope>NUCLEOTIDE SEQUENCE [LARGE SCALE GENOMIC DNA]</scope>
    <source>
        <strain evidence="2">cv. Valencia</strain>
    </source>
</reference>
<evidence type="ECO:0000313" key="1">
    <source>
        <dbReference type="EMBL" id="KAH9715867.1"/>
    </source>
</evidence>
<dbReference type="EMBL" id="CM039176">
    <property type="protein sequence ID" value="KAH9715867.1"/>
    <property type="molecule type" value="Genomic_DNA"/>
</dbReference>
<accession>A0ACB8JDQ8</accession>
<dbReference type="Proteomes" id="UP000829398">
    <property type="component" value="Chromosome 7"/>
</dbReference>
<keyword evidence="2" id="KW-1185">Reference proteome</keyword>
<proteinExistence type="predicted"/>
<organism evidence="1 2">
    <name type="scientific">Citrus sinensis</name>
    <name type="common">Sweet orange</name>
    <name type="synonym">Citrus aurantium var. sinensis</name>
    <dbReference type="NCBI Taxonomy" id="2711"/>
    <lineage>
        <taxon>Eukaryota</taxon>
        <taxon>Viridiplantae</taxon>
        <taxon>Streptophyta</taxon>
        <taxon>Embryophyta</taxon>
        <taxon>Tracheophyta</taxon>
        <taxon>Spermatophyta</taxon>
        <taxon>Magnoliopsida</taxon>
        <taxon>eudicotyledons</taxon>
        <taxon>Gunneridae</taxon>
        <taxon>Pentapetalae</taxon>
        <taxon>rosids</taxon>
        <taxon>malvids</taxon>
        <taxon>Sapindales</taxon>
        <taxon>Rutaceae</taxon>
        <taxon>Aurantioideae</taxon>
        <taxon>Citrus</taxon>
    </lineage>
</organism>
<protein>
    <submittedName>
        <fullName evidence="1">Pentatricopeptide repeat-containing protein</fullName>
    </submittedName>
</protein>
<evidence type="ECO:0000313" key="2">
    <source>
        <dbReference type="Proteomes" id="UP000829398"/>
    </source>
</evidence>